<dbReference type="EMBL" id="KZ819636">
    <property type="protein sequence ID" value="PWN91050.1"/>
    <property type="molecule type" value="Genomic_DNA"/>
</dbReference>
<protein>
    <recommendedName>
        <fullName evidence="2">Deoxyribonuclease NucA/NucB domain-containing protein</fullName>
    </recommendedName>
</protein>
<sequence length="243" mass="26425">MQRFASMLLFAAVALVQVEARGDIKLFDCSKMKSICSAACYYDRELGGDSWMTDGFNYDNSADKESHKSKRRAAIGCKSKNCGSGQSCDEYPFASSYQGGLGVVGGGYPTMRDGFNVCVPQGDQSSQGGQLKGFVSGKPDGYNYEPHVSNAGGIANCDTKQTPSEPATFRHVTTPQNRRRANAQPPIAQGYETQSGVRFVTFGKRDIYSLGTTVWTANTTHPDGGFEEPIVRHFSDLDGFSWE</sequence>
<name>A0A316YNC7_9BASI</name>
<dbReference type="AlphaFoldDB" id="A0A316YNC7"/>
<evidence type="ECO:0000313" key="4">
    <source>
        <dbReference type="Proteomes" id="UP000245768"/>
    </source>
</evidence>
<keyword evidence="4" id="KW-1185">Reference proteome</keyword>
<evidence type="ECO:0000259" key="2">
    <source>
        <dbReference type="Pfam" id="PF14040"/>
    </source>
</evidence>
<gene>
    <name evidence="3" type="ORF">FA10DRAFT_130835</name>
</gene>
<organism evidence="3 4">
    <name type="scientific">Acaromyces ingoldii</name>
    <dbReference type="NCBI Taxonomy" id="215250"/>
    <lineage>
        <taxon>Eukaryota</taxon>
        <taxon>Fungi</taxon>
        <taxon>Dikarya</taxon>
        <taxon>Basidiomycota</taxon>
        <taxon>Ustilaginomycotina</taxon>
        <taxon>Exobasidiomycetes</taxon>
        <taxon>Exobasidiales</taxon>
        <taxon>Cryptobasidiaceae</taxon>
        <taxon>Acaromyces</taxon>
    </lineage>
</organism>
<feature type="signal peptide" evidence="1">
    <location>
        <begin position="1"/>
        <end position="20"/>
    </location>
</feature>
<dbReference type="Pfam" id="PF14040">
    <property type="entry name" value="DNase_NucA_NucB"/>
    <property type="match status" value="1"/>
</dbReference>
<feature type="chain" id="PRO_5016463495" description="Deoxyribonuclease NucA/NucB domain-containing protein" evidence="1">
    <location>
        <begin position="21"/>
        <end position="243"/>
    </location>
</feature>
<feature type="domain" description="Deoxyribonuclease NucA/NucB" evidence="2">
    <location>
        <begin position="63"/>
        <end position="143"/>
    </location>
</feature>
<evidence type="ECO:0000313" key="3">
    <source>
        <dbReference type="EMBL" id="PWN91050.1"/>
    </source>
</evidence>
<dbReference type="InterPro" id="IPR029476">
    <property type="entry name" value="DNase_NucA_NucB"/>
</dbReference>
<dbReference type="RefSeq" id="XP_025378248.1">
    <property type="nucleotide sequence ID" value="XM_025517978.1"/>
</dbReference>
<proteinExistence type="predicted"/>
<accession>A0A316YNC7</accession>
<dbReference type="GeneID" id="37039894"/>
<reference evidence="3 4" key="1">
    <citation type="journal article" date="2018" name="Mol. Biol. Evol.">
        <title>Broad Genomic Sampling Reveals a Smut Pathogenic Ancestry of the Fungal Clade Ustilaginomycotina.</title>
        <authorList>
            <person name="Kijpornyongpan T."/>
            <person name="Mondo S.J."/>
            <person name="Barry K."/>
            <person name="Sandor L."/>
            <person name="Lee J."/>
            <person name="Lipzen A."/>
            <person name="Pangilinan J."/>
            <person name="LaButti K."/>
            <person name="Hainaut M."/>
            <person name="Henrissat B."/>
            <person name="Grigoriev I.V."/>
            <person name="Spatafora J.W."/>
            <person name="Aime M.C."/>
        </authorList>
    </citation>
    <scope>NUCLEOTIDE SEQUENCE [LARGE SCALE GENOMIC DNA]</scope>
    <source>
        <strain evidence="3 4">MCA 4198</strain>
    </source>
</reference>
<evidence type="ECO:0000256" key="1">
    <source>
        <dbReference type="SAM" id="SignalP"/>
    </source>
</evidence>
<dbReference type="Proteomes" id="UP000245768">
    <property type="component" value="Unassembled WGS sequence"/>
</dbReference>
<dbReference type="STRING" id="215250.A0A316YNC7"/>
<dbReference type="OrthoDB" id="3259102at2759"/>
<keyword evidence="1" id="KW-0732">Signal</keyword>
<dbReference type="InParanoid" id="A0A316YNC7"/>